<gene>
    <name evidence="1" type="ORF">J3U88_02535</name>
    <name evidence="2" type="ORF">J3U88_09175</name>
</gene>
<dbReference type="EMBL" id="JAFREP010000006">
    <property type="protein sequence ID" value="MBO1318629.1"/>
    <property type="molecule type" value="Genomic_DNA"/>
</dbReference>
<comment type="caution">
    <text evidence="1">The sequence shown here is derived from an EMBL/GenBank/DDBJ whole genome shotgun (WGS) entry which is preliminary data.</text>
</comment>
<protein>
    <submittedName>
        <fullName evidence="1">Nucleoside 2-deoxyribosyltransferase domain-containing protein</fullName>
    </submittedName>
</protein>
<dbReference type="Proteomes" id="UP000664417">
    <property type="component" value="Unassembled WGS sequence"/>
</dbReference>
<evidence type="ECO:0000313" key="3">
    <source>
        <dbReference type="Proteomes" id="UP000664417"/>
    </source>
</evidence>
<name>A0A8J7Q3B4_9BACT</name>
<dbReference type="EMBL" id="JAFREP010000002">
    <property type="protein sequence ID" value="MBO1317322.1"/>
    <property type="molecule type" value="Genomic_DNA"/>
</dbReference>
<organism evidence="1 3">
    <name type="scientific">Acanthopleuribacter pedis</name>
    <dbReference type="NCBI Taxonomy" id="442870"/>
    <lineage>
        <taxon>Bacteria</taxon>
        <taxon>Pseudomonadati</taxon>
        <taxon>Acidobacteriota</taxon>
        <taxon>Holophagae</taxon>
        <taxon>Acanthopleuribacterales</taxon>
        <taxon>Acanthopleuribacteraceae</taxon>
        <taxon>Acanthopleuribacter</taxon>
    </lineage>
</organism>
<dbReference type="Gene3D" id="3.40.50.450">
    <property type="match status" value="1"/>
</dbReference>
<dbReference type="Pfam" id="PF15891">
    <property type="entry name" value="Nuc_deoxyri_tr2"/>
    <property type="match status" value="1"/>
</dbReference>
<dbReference type="InterPro" id="IPR039470">
    <property type="entry name" value="Nuc_deoxyri_tr2"/>
</dbReference>
<dbReference type="AlphaFoldDB" id="A0A8J7Q3B4"/>
<sequence length="154" mass="16958">MATIIQSPAPFAASPQPRVFLAGAIDNGAAENWQAQVCRELADLPITLLNPRRDDWDHTWRNSAADPRFREQVTWELDALEAADHILMVFTAAGKAPITLLELGLHARRGSLTLVCPPAYWRHGNVALVAERFGLPRFDSLPMGIAALRNRLAG</sequence>
<evidence type="ECO:0000313" key="2">
    <source>
        <dbReference type="EMBL" id="MBO1318629.1"/>
    </source>
</evidence>
<accession>A0A8J7Q3B4</accession>
<dbReference type="RefSeq" id="WP_207856559.1">
    <property type="nucleotide sequence ID" value="NZ_JAFREP010000002.1"/>
</dbReference>
<reference evidence="1" key="1">
    <citation type="submission" date="2021-03" db="EMBL/GenBank/DDBJ databases">
        <authorList>
            <person name="Wang G."/>
        </authorList>
    </citation>
    <scope>NUCLEOTIDE SEQUENCE</scope>
    <source>
        <strain evidence="1">KCTC 12899</strain>
    </source>
</reference>
<keyword evidence="3" id="KW-1185">Reference proteome</keyword>
<evidence type="ECO:0000313" key="1">
    <source>
        <dbReference type="EMBL" id="MBO1317322.1"/>
    </source>
</evidence>
<proteinExistence type="predicted"/>